<feature type="region of interest" description="Disordered" evidence="1">
    <location>
        <begin position="53"/>
        <end position="73"/>
    </location>
</feature>
<protein>
    <submittedName>
        <fullName evidence="3">Uncharacterized protein</fullName>
    </submittedName>
</protein>
<dbReference type="WBParaSite" id="nRc.2.0.1.t16749-RA">
    <property type="protein sequence ID" value="nRc.2.0.1.t16749-RA"/>
    <property type="gene ID" value="nRc.2.0.1.g16749"/>
</dbReference>
<accession>A0A915ITP1</accession>
<name>A0A915ITP1_ROMCU</name>
<sequence>MRKANKIQPDFIEPFIITDASRTAENVVDSLDAHGQPQIVSTMRLKPFIPRPTKDVFDLETGGPQLPHTSRHQ</sequence>
<evidence type="ECO:0000256" key="1">
    <source>
        <dbReference type="SAM" id="MobiDB-lite"/>
    </source>
</evidence>
<keyword evidence="2" id="KW-1185">Reference proteome</keyword>
<dbReference type="Proteomes" id="UP000887565">
    <property type="component" value="Unplaced"/>
</dbReference>
<reference evidence="3" key="1">
    <citation type="submission" date="2022-11" db="UniProtKB">
        <authorList>
            <consortium name="WormBaseParasite"/>
        </authorList>
    </citation>
    <scope>IDENTIFICATION</scope>
</reference>
<evidence type="ECO:0000313" key="2">
    <source>
        <dbReference type="Proteomes" id="UP000887565"/>
    </source>
</evidence>
<evidence type="ECO:0000313" key="3">
    <source>
        <dbReference type="WBParaSite" id="nRc.2.0.1.t16749-RA"/>
    </source>
</evidence>
<dbReference type="AlphaFoldDB" id="A0A915ITP1"/>
<organism evidence="2 3">
    <name type="scientific">Romanomermis culicivorax</name>
    <name type="common">Nematode worm</name>
    <dbReference type="NCBI Taxonomy" id="13658"/>
    <lineage>
        <taxon>Eukaryota</taxon>
        <taxon>Metazoa</taxon>
        <taxon>Ecdysozoa</taxon>
        <taxon>Nematoda</taxon>
        <taxon>Enoplea</taxon>
        <taxon>Dorylaimia</taxon>
        <taxon>Mermithida</taxon>
        <taxon>Mermithoidea</taxon>
        <taxon>Mermithidae</taxon>
        <taxon>Romanomermis</taxon>
    </lineage>
</organism>
<proteinExistence type="predicted"/>